<feature type="coiled-coil region" evidence="1">
    <location>
        <begin position="91"/>
        <end position="125"/>
    </location>
</feature>
<name>A0A1Y6M054_ZYMTR</name>
<gene>
    <name evidence="2" type="ORF">ZT1A5_G11495</name>
</gene>
<evidence type="ECO:0000313" key="3">
    <source>
        <dbReference type="Proteomes" id="UP000215453"/>
    </source>
</evidence>
<evidence type="ECO:0000313" key="2">
    <source>
        <dbReference type="EMBL" id="SMY30045.1"/>
    </source>
</evidence>
<keyword evidence="1" id="KW-0175">Coiled coil</keyword>
<organism evidence="2 3">
    <name type="scientific">Zymoseptoria tritici ST99CH_1A5</name>
    <dbReference type="NCBI Taxonomy" id="1276529"/>
    <lineage>
        <taxon>Eukaryota</taxon>
        <taxon>Fungi</taxon>
        <taxon>Dikarya</taxon>
        <taxon>Ascomycota</taxon>
        <taxon>Pezizomycotina</taxon>
        <taxon>Dothideomycetes</taxon>
        <taxon>Dothideomycetidae</taxon>
        <taxon>Mycosphaerellales</taxon>
        <taxon>Mycosphaerellaceae</taxon>
        <taxon>Zymoseptoria</taxon>
    </lineage>
</organism>
<dbReference type="AlphaFoldDB" id="A0A1Y6M054"/>
<protein>
    <submittedName>
        <fullName evidence="2">Uncharacterized protein</fullName>
    </submittedName>
</protein>
<proteinExistence type="predicted"/>
<sequence length="153" mass="17196">MQKLEAEIARVDSRNKAIETNATKNDLAALSEQVRTLKDGGKNEAEDLRQDVMSRLATVSKDIEDIVKKITTIGDKEQQNKENWERASSTQKSLLKRIEDVERNLQEYTLALEELGKEMDAAQTDKAWKMLTEMKDQVNAGQSGLDSVAANKD</sequence>
<evidence type="ECO:0000256" key="1">
    <source>
        <dbReference type="SAM" id="Coils"/>
    </source>
</evidence>
<dbReference type="EMBL" id="LT882689">
    <property type="protein sequence ID" value="SMY30045.1"/>
    <property type="molecule type" value="Genomic_DNA"/>
</dbReference>
<dbReference type="SUPFAM" id="SSF103657">
    <property type="entry name" value="BAR/IMD domain-like"/>
    <property type="match status" value="1"/>
</dbReference>
<accession>A0A1Y6M054</accession>
<dbReference type="InterPro" id="IPR027267">
    <property type="entry name" value="AH/BAR_dom_sf"/>
</dbReference>
<dbReference type="Proteomes" id="UP000215453">
    <property type="component" value="Chromosome 14"/>
</dbReference>
<reference evidence="2 3" key="1">
    <citation type="submission" date="2016-10" db="EMBL/GenBank/DDBJ databases">
        <authorList>
            <person name="Varghese N."/>
        </authorList>
    </citation>
    <scope>NUCLEOTIDE SEQUENCE [LARGE SCALE GENOMIC DNA]</scope>
</reference>